<reference evidence="2 3" key="1">
    <citation type="submission" date="2022-03" db="EMBL/GenBank/DDBJ databases">
        <title>Streptomyces yunnanensis P86,complete genome.</title>
        <authorList>
            <person name="Chen S."/>
            <person name="Zhang Q."/>
        </authorList>
    </citation>
    <scope>NUCLEOTIDE SEQUENCE [LARGE SCALE GENOMIC DNA]</scope>
    <source>
        <strain evidence="2 3">P86</strain>
    </source>
</reference>
<protein>
    <submittedName>
        <fullName evidence="2">Phosphopantetheine-binding protein</fullName>
    </submittedName>
</protein>
<organism evidence="2 3">
    <name type="scientific">Streptomyces yunnanensis</name>
    <dbReference type="NCBI Taxonomy" id="156453"/>
    <lineage>
        <taxon>Bacteria</taxon>
        <taxon>Bacillati</taxon>
        <taxon>Actinomycetota</taxon>
        <taxon>Actinomycetes</taxon>
        <taxon>Kitasatosporales</taxon>
        <taxon>Streptomycetaceae</taxon>
        <taxon>Streptomyces</taxon>
    </lineage>
</organism>
<evidence type="ECO:0000313" key="3">
    <source>
        <dbReference type="Proteomes" id="UP001218629"/>
    </source>
</evidence>
<gene>
    <name evidence="2" type="ORF">MOV08_33805</name>
</gene>
<evidence type="ECO:0000259" key="1">
    <source>
        <dbReference type="PROSITE" id="PS50075"/>
    </source>
</evidence>
<dbReference type="InterPro" id="IPR009081">
    <property type="entry name" value="PP-bd_ACP"/>
</dbReference>
<proteinExistence type="predicted"/>
<evidence type="ECO:0000313" key="2">
    <source>
        <dbReference type="EMBL" id="WEB43763.1"/>
    </source>
</evidence>
<dbReference type="RefSeq" id="WP_039638101.1">
    <property type="nucleotide sequence ID" value="NZ_CP095749.1"/>
</dbReference>
<dbReference type="PROSITE" id="PS50075">
    <property type="entry name" value="CARRIER"/>
    <property type="match status" value="1"/>
</dbReference>
<dbReference type="EMBL" id="CP095749">
    <property type="protein sequence ID" value="WEB43763.1"/>
    <property type="molecule type" value="Genomic_DNA"/>
</dbReference>
<dbReference type="Proteomes" id="UP001218629">
    <property type="component" value="Chromosome"/>
</dbReference>
<feature type="domain" description="Carrier" evidence="1">
    <location>
        <begin position="6"/>
        <end position="89"/>
    </location>
</feature>
<accession>A0ABY8AFN0</accession>
<dbReference type="Gene3D" id="1.10.1200.10">
    <property type="entry name" value="ACP-like"/>
    <property type="match status" value="1"/>
</dbReference>
<keyword evidence="3" id="KW-1185">Reference proteome</keyword>
<dbReference type="Pfam" id="PF00550">
    <property type="entry name" value="PP-binding"/>
    <property type="match status" value="1"/>
</dbReference>
<dbReference type="SUPFAM" id="SSF47336">
    <property type="entry name" value="ACP-like"/>
    <property type="match status" value="1"/>
</dbReference>
<sequence>MNACERLVAATLIEIMKAKGEIALQEIDLVEDETLRGKDFALFGLSSLDWMELASRVEKLAGVELDDAVMIDPEIRSIAGWSACLYRAGALS</sequence>
<name>A0ABY8AFN0_9ACTN</name>
<dbReference type="InterPro" id="IPR036736">
    <property type="entry name" value="ACP-like_sf"/>
</dbReference>